<dbReference type="InterPro" id="IPR018669">
    <property type="entry name" value="Toxin_HigB"/>
</dbReference>
<keyword evidence="2" id="KW-1185">Reference proteome</keyword>
<reference evidence="1 2" key="1">
    <citation type="submission" date="2023-12" db="EMBL/GenBank/DDBJ databases">
        <title>A. evansii MAY27, complete genome.</title>
        <authorList>
            <person name="Wang Y."/>
        </authorList>
    </citation>
    <scope>NUCLEOTIDE SEQUENCE [LARGE SCALE GENOMIC DNA]</scope>
    <source>
        <strain evidence="1 2">MAY27</strain>
    </source>
</reference>
<evidence type="ECO:0000313" key="1">
    <source>
        <dbReference type="EMBL" id="WRL47738.1"/>
    </source>
</evidence>
<dbReference type="Pfam" id="PF09907">
    <property type="entry name" value="HigB_toxin"/>
    <property type="match status" value="1"/>
</dbReference>
<accession>A0ABZ1APM5</accession>
<protein>
    <submittedName>
        <fullName evidence="1">Type II toxin-antitoxin system HigB family toxin</fullName>
    </submittedName>
</protein>
<dbReference type="Proteomes" id="UP001626593">
    <property type="component" value="Chromosome"/>
</dbReference>
<dbReference type="EMBL" id="CP141259">
    <property type="protein sequence ID" value="WRL47738.1"/>
    <property type="molecule type" value="Genomic_DNA"/>
</dbReference>
<name>A0ABZ1APM5_AROEV</name>
<proteinExistence type="predicted"/>
<dbReference type="RefSeq" id="WP_407280131.1">
    <property type="nucleotide sequence ID" value="NZ_CP141259.1"/>
</dbReference>
<organism evidence="1 2">
    <name type="scientific">Aromatoleum evansii</name>
    <name type="common">Azoarcus evansii</name>
    <dbReference type="NCBI Taxonomy" id="59406"/>
    <lineage>
        <taxon>Bacteria</taxon>
        <taxon>Pseudomonadati</taxon>
        <taxon>Pseudomonadota</taxon>
        <taxon>Betaproteobacteria</taxon>
        <taxon>Rhodocyclales</taxon>
        <taxon>Rhodocyclaceae</taxon>
        <taxon>Aromatoleum</taxon>
    </lineage>
</organism>
<sequence>MHIIALRTLREFWERYPQAEAPLRGWYAEAVRADWRTPADIKAAHRNASFLPNNRVVFNIKGNDYRLVVAVRYTAGVMFVRFVGTHAEYDRIDATRI</sequence>
<evidence type="ECO:0000313" key="2">
    <source>
        <dbReference type="Proteomes" id="UP001626593"/>
    </source>
</evidence>
<gene>
    <name evidence="1" type="ORF">U5817_06745</name>
</gene>